<comment type="caution">
    <text evidence="6">The sequence shown here is derived from an EMBL/GenBank/DDBJ whole genome shotgun (WGS) entry which is preliminary data.</text>
</comment>
<feature type="transmembrane region" description="Helical" evidence="5">
    <location>
        <begin position="818"/>
        <end position="839"/>
    </location>
</feature>
<feature type="transmembrane region" description="Helical" evidence="5">
    <location>
        <begin position="76"/>
        <end position="94"/>
    </location>
</feature>
<reference evidence="6" key="1">
    <citation type="submission" date="2020-10" db="EMBL/GenBank/DDBJ databases">
        <authorList>
            <person name="Kikuchi T."/>
        </authorList>
    </citation>
    <scope>NUCLEOTIDE SEQUENCE</scope>
    <source>
        <strain evidence="6">NKZ352</strain>
    </source>
</reference>
<evidence type="ECO:0000256" key="1">
    <source>
        <dbReference type="ARBA" id="ARBA00004141"/>
    </source>
</evidence>
<evidence type="ECO:0008006" key="8">
    <source>
        <dbReference type="Google" id="ProtNLM"/>
    </source>
</evidence>
<dbReference type="SUPFAM" id="SSF103473">
    <property type="entry name" value="MFS general substrate transporter"/>
    <property type="match status" value="2"/>
</dbReference>
<feature type="transmembrane region" description="Helical" evidence="5">
    <location>
        <begin position="728"/>
        <end position="749"/>
    </location>
</feature>
<evidence type="ECO:0000313" key="7">
    <source>
        <dbReference type="Proteomes" id="UP000835052"/>
    </source>
</evidence>
<feature type="transmembrane region" description="Helical" evidence="5">
    <location>
        <begin position="625"/>
        <end position="646"/>
    </location>
</feature>
<gene>
    <name evidence="6" type="ORF">CAUJ_LOCUS15991</name>
</gene>
<feature type="transmembrane region" description="Helical" evidence="5">
    <location>
        <begin position="201"/>
        <end position="222"/>
    </location>
</feature>
<dbReference type="InterPro" id="IPR036259">
    <property type="entry name" value="MFS_trans_sf"/>
</dbReference>
<dbReference type="PANTHER" id="PTHR10924">
    <property type="entry name" value="MAJOR FACILITATOR SUPERFAMILY PROTEIN-RELATED"/>
    <property type="match status" value="1"/>
</dbReference>
<feature type="transmembrane region" description="Helical" evidence="5">
    <location>
        <begin position="386"/>
        <end position="406"/>
    </location>
</feature>
<sequence>MSDFHESSSKLELETSEGLEPVAPPISLPKLAVYPQRWLLLLSVILVNNSNTISWLGFAPAFNYVNIYYGKDSADWFSMIFMYCSLPIGILAMWTGRKFGLRTSLYISAVLNGIGSVIRVISSVSSLVPVEHRFNVCLLGQAFASVSNPFTMFLPCQTAGKWFPDTQRALATTLAVLANPLGVLIVNQIVPRIVHEPEDMLLLNVFVSFPCVFAMFIAIISVTSSDPSLPPSHCAASKQLGFFQGVRACLSSFTYVSLMFVLSGGMGMFYCLYTVMLQLLCPSGYSSEFSGMSSTAMILGGMFGATVSGLYVDYTKNYHQTLKMAMVMGVFLGITFLQFTLNSGLETFIITNAVLFGMFGLAAYPVGLEMAAECTYPASESTSSGLIVLAGQAFTTILVKILHSLARELPSDRMFLQVCRVDENDLLNVPKDYTFSYFALSFIALLLLVVLFVFFKPVYLRMEAEKRYLLDCSFTIVGKFQFESTMDSPTEKAKVKSSAFLDIPRPTTAPTFELIVYRRRWIFLLALVLMNVSNTMSWLGYAPASKFANIFYGAESSTRLTMAFLIPTVPVGAFAMWVGRKFGIRTTMYISAIMNVTGSWIRVFSSVDSVVPESRRFAVCIFGQAIASIAFPFIMFIPCQLAASWFPDTQRTLATSIAVLANPFGILLVNLIVPQIVHKPEDMLPLNLIVFLPEFLSSDPPSPPSLSAAKQHMEFFDGLKSCFLTPSYLVLLIVLASGIGLFNCLYTVMPQILCPTGYSNMIAGFCSSALIIGGVFGATLSGIFVGKTRKYNETVKVGLGIAVVIGITFLQLTTTPNIAFALIFTCFFFGFFGLAVYPIGLELAAECTYPVPEAISAGSIVLIGQALSSLFIFVFDSLKKPLAPNLMHLQVCKVHNSDGVNDANDYMISIFIFSIVAAALPCLLLAFFRPVYLRMEAEKTLNGRTAEVRVNEP</sequence>
<dbReference type="InterPro" id="IPR049680">
    <property type="entry name" value="FLVCR1-2_SLC49-like"/>
</dbReference>
<feature type="transmembrane region" description="Helical" evidence="5">
    <location>
        <begin position="435"/>
        <end position="455"/>
    </location>
</feature>
<protein>
    <recommendedName>
        <fullName evidence="8">Major facilitator superfamily (MFS) profile domain-containing protein</fullName>
    </recommendedName>
</protein>
<feature type="transmembrane region" description="Helical" evidence="5">
    <location>
        <begin position="851"/>
        <end position="875"/>
    </location>
</feature>
<evidence type="ECO:0000256" key="4">
    <source>
        <dbReference type="ARBA" id="ARBA00023136"/>
    </source>
</evidence>
<feature type="transmembrane region" description="Helical" evidence="5">
    <location>
        <begin position="652"/>
        <end position="673"/>
    </location>
</feature>
<keyword evidence="2 5" id="KW-0812">Transmembrane</keyword>
<feature type="transmembrane region" description="Helical" evidence="5">
    <location>
        <begin position="291"/>
        <end position="312"/>
    </location>
</feature>
<keyword evidence="4 5" id="KW-0472">Membrane</keyword>
<comment type="subcellular location">
    <subcellularLocation>
        <location evidence="1">Membrane</location>
        <topology evidence="1">Multi-pass membrane protein</topology>
    </subcellularLocation>
</comment>
<accession>A0A8S1HXI1</accession>
<dbReference type="Proteomes" id="UP000835052">
    <property type="component" value="Unassembled WGS sequence"/>
</dbReference>
<name>A0A8S1HXI1_9PELO</name>
<proteinExistence type="predicted"/>
<feature type="transmembrane region" description="Helical" evidence="5">
    <location>
        <begin position="347"/>
        <end position="366"/>
    </location>
</feature>
<keyword evidence="7" id="KW-1185">Reference proteome</keyword>
<dbReference type="Pfam" id="PF07690">
    <property type="entry name" value="MFS_1"/>
    <property type="match status" value="1"/>
</dbReference>
<dbReference type="InterPro" id="IPR011701">
    <property type="entry name" value="MFS"/>
</dbReference>
<evidence type="ECO:0000256" key="5">
    <source>
        <dbReference type="SAM" id="Phobius"/>
    </source>
</evidence>
<feature type="transmembrane region" description="Helical" evidence="5">
    <location>
        <begin position="521"/>
        <end position="541"/>
    </location>
</feature>
<feature type="transmembrane region" description="Helical" evidence="5">
    <location>
        <begin position="561"/>
        <end position="579"/>
    </location>
</feature>
<dbReference type="OrthoDB" id="422206at2759"/>
<feature type="transmembrane region" description="Helical" evidence="5">
    <location>
        <begin position="906"/>
        <end position="928"/>
    </location>
</feature>
<organism evidence="6 7">
    <name type="scientific">Caenorhabditis auriculariae</name>
    <dbReference type="NCBI Taxonomy" id="2777116"/>
    <lineage>
        <taxon>Eukaryota</taxon>
        <taxon>Metazoa</taxon>
        <taxon>Ecdysozoa</taxon>
        <taxon>Nematoda</taxon>
        <taxon>Chromadorea</taxon>
        <taxon>Rhabditida</taxon>
        <taxon>Rhabditina</taxon>
        <taxon>Rhabditomorpha</taxon>
        <taxon>Rhabditoidea</taxon>
        <taxon>Rhabditidae</taxon>
        <taxon>Peloderinae</taxon>
        <taxon>Caenorhabditis</taxon>
    </lineage>
</organism>
<feature type="transmembrane region" description="Helical" evidence="5">
    <location>
        <begin position="38"/>
        <end position="56"/>
    </location>
</feature>
<feature type="transmembrane region" description="Helical" evidence="5">
    <location>
        <begin position="324"/>
        <end position="341"/>
    </location>
</feature>
<evidence type="ECO:0000313" key="6">
    <source>
        <dbReference type="EMBL" id="CAD6200092.1"/>
    </source>
</evidence>
<feature type="transmembrane region" description="Helical" evidence="5">
    <location>
        <begin position="797"/>
        <end position="812"/>
    </location>
</feature>
<evidence type="ECO:0000256" key="2">
    <source>
        <dbReference type="ARBA" id="ARBA00022692"/>
    </source>
</evidence>
<feature type="transmembrane region" description="Helical" evidence="5">
    <location>
        <begin position="761"/>
        <end position="785"/>
    </location>
</feature>
<dbReference type="GO" id="GO:0016020">
    <property type="term" value="C:membrane"/>
    <property type="evidence" value="ECO:0007669"/>
    <property type="project" value="UniProtKB-SubCell"/>
</dbReference>
<keyword evidence="3 5" id="KW-1133">Transmembrane helix</keyword>
<dbReference type="EMBL" id="CAJGYM010000236">
    <property type="protein sequence ID" value="CAD6200092.1"/>
    <property type="molecule type" value="Genomic_DNA"/>
</dbReference>
<evidence type="ECO:0000256" key="3">
    <source>
        <dbReference type="ARBA" id="ARBA00022989"/>
    </source>
</evidence>
<dbReference type="AlphaFoldDB" id="A0A8S1HXI1"/>
<dbReference type="GO" id="GO:0022857">
    <property type="term" value="F:transmembrane transporter activity"/>
    <property type="evidence" value="ECO:0007669"/>
    <property type="project" value="InterPro"/>
</dbReference>
<dbReference type="PANTHER" id="PTHR10924:SF6">
    <property type="entry name" value="SOLUTE CARRIER FAMILY 49 MEMBER A3"/>
    <property type="match status" value="1"/>
</dbReference>
<feature type="transmembrane region" description="Helical" evidence="5">
    <location>
        <begin position="169"/>
        <end position="189"/>
    </location>
</feature>
<dbReference type="Gene3D" id="1.20.1250.20">
    <property type="entry name" value="MFS general substrate transporter like domains"/>
    <property type="match status" value="3"/>
</dbReference>